<evidence type="ECO:0000313" key="6">
    <source>
        <dbReference type="Proteomes" id="UP000297540"/>
    </source>
</evidence>
<dbReference type="GO" id="GO:0006083">
    <property type="term" value="P:acetate metabolic process"/>
    <property type="evidence" value="ECO:0007669"/>
    <property type="project" value="InterPro"/>
</dbReference>
<evidence type="ECO:0000256" key="2">
    <source>
        <dbReference type="ARBA" id="ARBA00022679"/>
    </source>
</evidence>
<dbReference type="SUPFAM" id="SSF100950">
    <property type="entry name" value="NagB/RpiA/CoA transferase-like"/>
    <property type="match status" value="2"/>
</dbReference>
<dbReference type="OrthoDB" id="9801795at2"/>
<proteinExistence type="inferred from homology"/>
<dbReference type="GO" id="GO:0008775">
    <property type="term" value="F:acetate CoA-transferase activity"/>
    <property type="evidence" value="ECO:0007669"/>
    <property type="project" value="InterPro"/>
</dbReference>
<evidence type="ECO:0000259" key="3">
    <source>
        <dbReference type="Pfam" id="PF02550"/>
    </source>
</evidence>
<organism evidence="5 6">
    <name type="scientific">Mucilaginibacter psychrotolerans</name>
    <dbReference type="NCBI Taxonomy" id="1524096"/>
    <lineage>
        <taxon>Bacteria</taxon>
        <taxon>Pseudomonadati</taxon>
        <taxon>Bacteroidota</taxon>
        <taxon>Sphingobacteriia</taxon>
        <taxon>Sphingobacteriales</taxon>
        <taxon>Sphingobacteriaceae</taxon>
        <taxon>Mucilaginibacter</taxon>
    </lineage>
</organism>
<dbReference type="GO" id="GO:0016787">
    <property type="term" value="F:hydrolase activity"/>
    <property type="evidence" value="ECO:0007669"/>
    <property type="project" value="UniProtKB-KW"/>
</dbReference>
<dbReference type="InterPro" id="IPR037171">
    <property type="entry name" value="NagB/RpiA_transferase-like"/>
</dbReference>
<dbReference type="Gene3D" id="3.30.750.70">
    <property type="entry name" value="4-hydroxybutyrate coenzyme like domains"/>
    <property type="match status" value="1"/>
</dbReference>
<dbReference type="InterPro" id="IPR046433">
    <property type="entry name" value="ActCoA_hydro"/>
</dbReference>
<dbReference type="Gene3D" id="3.40.1080.10">
    <property type="entry name" value="Glutaconate Coenzyme A-transferase"/>
    <property type="match status" value="1"/>
</dbReference>
<evidence type="ECO:0000313" key="5">
    <source>
        <dbReference type="EMBL" id="TFF36119.1"/>
    </source>
</evidence>
<dbReference type="Proteomes" id="UP000297540">
    <property type="component" value="Unassembled WGS sequence"/>
</dbReference>
<accession>A0A4Y8SAR8</accession>
<dbReference type="EMBL" id="SOZE01000017">
    <property type="protein sequence ID" value="TFF36119.1"/>
    <property type="molecule type" value="Genomic_DNA"/>
</dbReference>
<gene>
    <name evidence="5" type="ORF">E2R66_16360</name>
</gene>
<reference evidence="5 6" key="1">
    <citation type="journal article" date="2017" name="Int. J. Syst. Evol. Microbiol.">
        <title>Mucilaginibacterpsychrotolerans sp. nov., isolated from peatlands.</title>
        <authorList>
            <person name="Deng Y."/>
            <person name="Shen L."/>
            <person name="Xu B."/>
            <person name="Liu Y."/>
            <person name="Gu Z."/>
            <person name="Liu H."/>
            <person name="Zhou Y."/>
        </authorList>
    </citation>
    <scope>NUCLEOTIDE SEQUENCE [LARGE SCALE GENOMIC DNA]</scope>
    <source>
        <strain evidence="5 6">NH7-4</strain>
    </source>
</reference>
<feature type="domain" description="Acetyl-CoA hydrolase/transferase C-terminal" evidence="4">
    <location>
        <begin position="268"/>
        <end position="418"/>
    </location>
</feature>
<dbReference type="Pfam" id="PF02550">
    <property type="entry name" value="AcetylCoA_hydro"/>
    <property type="match status" value="1"/>
</dbReference>
<comment type="caution">
    <text evidence="5">The sequence shown here is derived from an EMBL/GenBank/DDBJ whole genome shotgun (WGS) entry which is preliminary data.</text>
</comment>
<dbReference type="Gene3D" id="3.40.1080.20">
    <property type="entry name" value="Acetyl-CoA hydrolase/transferase C-terminal domain"/>
    <property type="match status" value="1"/>
</dbReference>
<dbReference type="AlphaFoldDB" id="A0A4Y8SAR8"/>
<dbReference type="RefSeq" id="WP_133232446.1">
    <property type="nucleotide sequence ID" value="NZ_SOZE01000017.1"/>
</dbReference>
<dbReference type="InterPro" id="IPR026888">
    <property type="entry name" value="AcetylCoA_hyd_C"/>
</dbReference>
<evidence type="ECO:0000259" key="4">
    <source>
        <dbReference type="Pfam" id="PF13336"/>
    </source>
</evidence>
<dbReference type="InterPro" id="IPR003702">
    <property type="entry name" value="ActCoA_hydro_N"/>
</dbReference>
<protein>
    <submittedName>
        <fullName evidence="5">Acetyl-CoA hydrolase/transferase family protein</fullName>
    </submittedName>
</protein>
<sequence length="425" mass="46392">MTDSRYITAEEAVKTIKSGDRVYIHGSAATPMHLLKALQVRHNELKRVELVSITTLGDVDFDQPEYRKSFYVNSLFVSAATRKVANSLDGDYVPIFLSQIPQLFKSDNWSINVAMITVSPPDKHGYCTLGTSVDIARAAVDVAEHIIAQVNPKMPRTHGDGFIHISKINAMVWHEAELPELNYSDGGSKAISDIAINVASLIEDGATLQMGIGNIPDLVLKNLSHHKNLGIHTEMLSDGVIPLIESGVINNSQKKLNIGRSVTAFMAGSRKLYDFVDDNPAIRVMDISYVNDTSIIRQNPKAIAINSAIEIDLTGQVCADSIGTHQYSGIGGQMDFMRGASLSVGGKAIIALPSVTAKGISRIVPFLKEGAGVVTTRGHVQWIITEYGITNLFGKSLKQRAQELIKLAHPDHRDALEAAYHKRFK</sequence>
<keyword evidence="6" id="KW-1185">Reference proteome</keyword>
<name>A0A4Y8SAR8_9SPHI</name>
<dbReference type="InterPro" id="IPR038460">
    <property type="entry name" value="AcetylCoA_hyd_C_sf"/>
</dbReference>
<dbReference type="PANTHER" id="PTHR21432:SF20">
    <property type="entry name" value="ACETYL-COA HYDROLASE"/>
    <property type="match status" value="1"/>
</dbReference>
<feature type="domain" description="Acetyl-CoA hydrolase/transferase N-terminal" evidence="3">
    <location>
        <begin position="7"/>
        <end position="175"/>
    </location>
</feature>
<dbReference type="Pfam" id="PF13336">
    <property type="entry name" value="AcetylCoA_hyd_C"/>
    <property type="match status" value="1"/>
</dbReference>
<dbReference type="PANTHER" id="PTHR21432">
    <property type="entry name" value="ACETYL-COA HYDROLASE-RELATED"/>
    <property type="match status" value="1"/>
</dbReference>
<evidence type="ECO:0000256" key="1">
    <source>
        <dbReference type="ARBA" id="ARBA00009632"/>
    </source>
</evidence>
<keyword evidence="5" id="KW-0378">Hydrolase</keyword>
<comment type="similarity">
    <text evidence="1">Belongs to the acetyl-CoA hydrolase/transferase family.</text>
</comment>
<keyword evidence="2 5" id="KW-0808">Transferase</keyword>